<dbReference type="Gene3D" id="3.30.450.20">
    <property type="entry name" value="PAS domain"/>
    <property type="match status" value="1"/>
</dbReference>
<evidence type="ECO:0000259" key="21">
    <source>
        <dbReference type="PROSITE" id="PS50894"/>
    </source>
</evidence>
<evidence type="ECO:0000259" key="20">
    <source>
        <dbReference type="PROSITE" id="PS50112"/>
    </source>
</evidence>
<keyword evidence="8 17" id="KW-0812">Transmembrane</keyword>
<dbReference type="Pfam" id="PF00512">
    <property type="entry name" value="HisKA"/>
    <property type="match status" value="1"/>
</dbReference>
<organism evidence="22 23">
    <name type="scientific">Mameliella alba</name>
    <dbReference type="NCBI Taxonomy" id="561184"/>
    <lineage>
        <taxon>Bacteria</taxon>
        <taxon>Pseudomonadati</taxon>
        <taxon>Pseudomonadota</taxon>
        <taxon>Alphaproteobacteria</taxon>
        <taxon>Rhodobacterales</taxon>
        <taxon>Roseobacteraceae</taxon>
        <taxon>Mameliella</taxon>
    </lineage>
</organism>
<dbReference type="EMBL" id="JSUQ01000001">
    <property type="protein sequence ID" value="KHQ55333.1"/>
    <property type="molecule type" value="Genomic_DNA"/>
</dbReference>
<dbReference type="InterPro" id="IPR004358">
    <property type="entry name" value="Sig_transdc_His_kin-like_C"/>
</dbReference>
<evidence type="ECO:0000256" key="5">
    <source>
        <dbReference type="ARBA" id="ARBA00022519"/>
    </source>
</evidence>
<dbReference type="Pfam" id="PF02518">
    <property type="entry name" value="HATPase_c"/>
    <property type="match status" value="1"/>
</dbReference>
<dbReference type="PANTHER" id="PTHR43047">
    <property type="entry name" value="TWO-COMPONENT HISTIDINE PROTEIN KINASE"/>
    <property type="match status" value="1"/>
</dbReference>
<dbReference type="Gene3D" id="1.10.287.130">
    <property type="match status" value="1"/>
</dbReference>
<dbReference type="InterPro" id="IPR013767">
    <property type="entry name" value="PAS_fold"/>
</dbReference>
<dbReference type="CDD" id="cd16922">
    <property type="entry name" value="HATPase_EvgS-ArcB-TorS-like"/>
    <property type="match status" value="1"/>
</dbReference>
<dbReference type="PROSITE" id="PS50894">
    <property type="entry name" value="HPT"/>
    <property type="match status" value="1"/>
</dbReference>
<keyword evidence="9 22" id="KW-0418">Kinase</keyword>
<dbReference type="EC" id="2.7.13.3" evidence="3"/>
<feature type="domain" description="HPt" evidence="21">
    <location>
        <begin position="778"/>
        <end position="877"/>
    </location>
</feature>
<proteinExistence type="predicted"/>
<feature type="domain" description="PAS" evidence="20">
    <location>
        <begin position="238"/>
        <end position="292"/>
    </location>
</feature>
<dbReference type="SUPFAM" id="SSF47226">
    <property type="entry name" value="Histidine-containing phosphotransfer domain, HPT domain"/>
    <property type="match status" value="1"/>
</dbReference>
<keyword evidence="13 17" id="KW-0472">Membrane</keyword>
<dbReference type="PANTHER" id="PTHR43047:SF64">
    <property type="entry name" value="HISTIDINE KINASE CONTAINING CHEY-HOMOLOGOUS RECEIVER DOMAIN AND PAS DOMAIN-RELATED"/>
    <property type="match status" value="1"/>
</dbReference>
<evidence type="ECO:0000259" key="18">
    <source>
        <dbReference type="PROSITE" id="PS50109"/>
    </source>
</evidence>
<dbReference type="InterPro" id="IPR008207">
    <property type="entry name" value="Sig_transdc_His_kin_Hpt_dom"/>
</dbReference>
<dbReference type="InterPro" id="IPR005467">
    <property type="entry name" value="His_kinase_dom"/>
</dbReference>
<evidence type="ECO:0000256" key="15">
    <source>
        <dbReference type="PROSITE-ProRule" id="PRU00169"/>
    </source>
</evidence>
<evidence type="ECO:0000256" key="4">
    <source>
        <dbReference type="ARBA" id="ARBA00022475"/>
    </source>
</evidence>
<keyword evidence="5" id="KW-0997">Cell inner membrane</keyword>
<evidence type="ECO:0000256" key="2">
    <source>
        <dbReference type="ARBA" id="ARBA00004429"/>
    </source>
</evidence>
<dbReference type="SMART" id="SM00448">
    <property type="entry name" value="REC"/>
    <property type="match status" value="1"/>
</dbReference>
<dbReference type="Pfam" id="PF00989">
    <property type="entry name" value="PAS"/>
    <property type="match status" value="1"/>
</dbReference>
<dbReference type="Proteomes" id="UP000030960">
    <property type="component" value="Unassembled WGS sequence"/>
</dbReference>
<dbReference type="SMART" id="SM00387">
    <property type="entry name" value="HATPase_c"/>
    <property type="match status" value="1"/>
</dbReference>
<keyword evidence="11 17" id="KW-1133">Transmembrane helix</keyword>
<dbReference type="Pfam" id="PF00072">
    <property type="entry name" value="Response_reg"/>
    <property type="match status" value="1"/>
</dbReference>
<dbReference type="FunFam" id="3.30.565.10:FF:000010">
    <property type="entry name" value="Sensor histidine kinase RcsC"/>
    <property type="match status" value="1"/>
</dbReference>
<dbReference type="SUPFAM" id="SSF55874">
    <property type="entry name" value="ATPase domain of HSP90 chaperone/DNA topoisomerase II/histidine kinase"/>
    <property type="match status" value="1"/>
</dbReference>
<dbReference type="InterPro" id="IPR035965">
    <property type="entry name" value="PAS-like_dom_sf"/>
</dbReference>
<keyword evidence="10" id="KW-0067">ATP-binding</keyword>
<dbReference type="InterPro" id="IPR036097">
    <property type="entry name" value="HisK_dim/P_sf"/>
</dbReference>
<feature type="transmembrane region" description="Helical" evidence="17">
    <location>
        <begin position="36"/>
        <end position="56"/>
    </location>
</feature>
<comment type="caution">
    <text evidence="22">The sequence shown here is derived from an EMBL/GenBank/DDBJ whole genome shotgun (WGS) entry which is preliminary data.</text>
</comment>
<keyword evidence="4" id="KW-1003">Cell membrane</keyword>
<evidence type="ECO:0000256" key="14">
    <source>
        <dbReference type="PROSITE-ProRule" id="PRU00110"/>
    </source>
</evidence>
<dbReference type="STRING" id="561184.SAMN05216376_103372"/>
<keyword evidence="10" id="KW-0547">Nucleotide-binding</keyword>
<dbReference type="InterPro" id="IPR003661">
    <property type="entry name" value="HisK_dim/P_dom"/>
</dbReference>
<protein>
    <recommendedName>
        <fullName evidence="3">histidine kinase</fullName>
        <ecNumber evidence="3">2.7.13.3</ecNumber>
    </recommendedName>
</protein>
<keyword evidence="6 15" id="KW-0597">Phosphoprotein</keyword>
<dbReference type="PROSITE" id="PS50110">
    <property type="entry name" value="RESPONSE_REGULATORY"/>
    <property type="match status" value="1"/>
</dbReference>
<dbReference type="CDD" id="cd00082">
    <property type="entry name" value="HisKA"/>
    <property type="match status" value="1"/>
</dbReference>
<dbReference type="GO" id="GO:0000155">
    <property type="term" value="F:phosphorelay sensor kinase activity"/>
    <property type="evidence" value="ECO:0007669"/>
    <property type="project" value="InterPro"/>
</dbReference>
<evidence type="ECO:0000313" key="22">
    <source>
        <dbReference type="EMBL" id="KHQ55333.1"/>
    </source>
</evidence>
<evidence type="ECO:0000256" key="12">
    <source>
        <dbReference type="ARBA" id="ARBA00023012"/>
    </source>
</evidence>
<dbReference type="Gene3D" id="1.20.120.160">
    <property type="entry name" value="HPT domain"/>
    <property type="match status" value="1"/>
</dbReference>
<evidence type="ECO:0000256" key="11">
    <source>
        <dbReference type="ARBA" id="ARBA00022989"/>
    </source>
</evidence>
<dbReference type="InterPro" id="IPR001789">
    <property type="entry name" value="Sig_transdc_resp-reg_receiver"/>
</dbReference>
<dbReference type="SMART" id="SM00091">
    <property type="entry name" value="PAS"/>
    <property type="match status" value="1"/>
</dbReference>
<dbReference type="InterPro" id="IPR000014">
    <property type="entry name" value="PAS"/>
</dbReference>
<dbReference type="Gene3D" id="3.30.565.10">
    <property type="entry name" value="Histidine kinase-like ATPase, C-terminal domain"/>
    <property type="match status" value="1"/>
</dbReference>
<dbReference type="InterPro" id="IPR036641">
    <property type="entry name" value="HPT_dom_sf"/>
</dbReference>
<evidence type="ECO:0000256" key="6">
    <source>
        <dbReference type="ARBA" id="ARBA00022553"/>
    </source>
</evidence>
<evidence type="ECO:0000256" key="16">
    <source>
        <dbReference type="SAM" id="MobiDB-lite"/>
    </source>
</evidence>
<dbReference type="OrthoDB" id="9801651at2"/>
<keyword evidence="7" id="KW-0808">Transferase</keyword>
<dbReference type="Pfam" id="PF01627">
    <property type="entry name" value="Hpt"/>
    <property type="match status" value="1"/>
</dbReference>
<dbReference type="Gene3D" id="3.40.50.2300">
    <property type="match status" value="1"/>
</dbReference>
<evidence type="ECO:0000256" key="3">
    <source>
        <dbReference type="ARBA" id="ARBA00012438"/>
    </source>
</evidence>
<dbReference type="CDD" id="cd00130">
    <property type="entry name" value="PAS"/>
    <property type="match status" value="1"/>
</dbReference>
<accession>A0A0B3S8P4</accession>
<evidence type="ECO:0000256" key="7">
    <source>
        <dbReference type="ARBA" id="ARBA00022679"/>
    </source>
</evidence>
<dbReference type="AlphaFoldDB" id="A0A0B3S8P4"/>
<gene>
    <name evidence="22" type="ORF">OA50_00369</name>
</gene>
<dbReference type="InterPro" id="IPR011006">
    <property type="entry name" value="CheY-like_superfamily"/>
</dbReference>
<dbReference type="CDD" id="cd17546">
    <property type="entry name" value="REC_hyHK_CKI1_RcsC-like"/>
    <property type="match status" value="1"/>
</dbReference>
<comment type="subcellular location">
    <subcellularLocation>
        <location evidence="2">Cell inner membrane</location>
        <topology evidence="2">Multi-pass membrane protein</topology>
    </subcellularLocation>
</comment>
<feature type="transmembrane region" description="Helical" evidence="17">
    <location>
        <begin position="203"/>
        <end position="225"/>
    </location>
</feature>
<evidence type="ECO:0000256" key="10">
    <source>
        <dbReference type="ARBA" id="ARBA00022840"/>
    </source>
</evidence>
<keyword evidence="23" id="KW-1185">Reference proteome</keyword>
<evidence type="ECO:0000256" key="17">
    <source>
        <dbReference type="SAM" id="Phobius"/>
    </source>
</evidence>
<name>A0A0B3S8P4_9RHOB</name>
<dbReference type="SUPFAM" id="SSF52172">
    <property type="entry name" value="CheY-like"/>
    <property type="match status" value="1"/>
</dbReference>
<dbReference type="PROSITE" id="PS50109">
    <property type="entry name" value="HIS_KIN"/>
    <property type="match status" value="1"/>
</dbReference>
<comment type="catalytic activity">
    <reaction evidence="1">
        <text>ATP + protein L-histidine = ADP + protein N-phospho-L-histidine.</text>
        <dbReference type="EC" id="2.7.13.3"/>
    </reaction>
</comment>
<dbReference type="NCBIfam" id="TIGR00229">
    <property type="entry name" value="sensory_box"/>
    <property type="match status" value="1"/>
</dbReference>
<dbReference type="SMART" id="SM00388">
    <property type="entry name" value="HisKA"/>
    <property type="match status" value="1"/>
</dbReference>
<dbReference type="PRINTS" id="PR00344">
    <property type="entry name" value="BCTRLSENSOR"/>
</dbReference>
<sequence>MQSPALVLGRQHRVNQGPERTPGRDGPGWMSSLPNWLTGIVIVMIVVSIAVLVLDLQQQTRRLASSAADNMQWTLGQAEVELMALEISALRADTGDVSLSDVRLRYDIFYSRVETLTESHRFETLMQIGVMPERIEEIRTFRSNWLPLIDGPDEALRAALPDLAEDARSVRTTVRDTTLAGVEFFSQQGFEQRDSLSRSMVRVGLLTVALVILLAVLALMLFRLARKSDAEARANRETRERIETILSTSLDAVVVSDAAGRILDYNGAAERIFGYDRNQALGADMADLIVPDHYRAAHRRGMARFRRDGDARVIGKGIVRLDARRSDGTVFPVDLSLARAQSPAGEIYIAFLRDISDRVRNEAELKRARDRAIAGEKQKAELLAVMSHEMRTPLNGMLGTLELVDDQSLDARHQRYLRIVRDSGRILLGHVNDVLDISRLDAGKMTLRKSGFDLVRLLEDIVDNQGQHASARGNRLILVPPNPELHRVYGDPDRLRQILLNLVGNAIKFTWNGRITLEADCAAGLESVELRVTDTGIGIAEEDIDRIFEDFVTIDSTYGRSTSGTGLGLGISLRLATVLGGELGVESEPGDGSVFWLRVPLAPPEEKPMPEVPSPEPCERPPACDVLLVEDNEINRLVGRDLLERDGHRVETANSGEAALSALGTRRFDVVMMDISMPGMDGIDVARALRHSAGINAATPVVATTAHALPQEVEAFHAAGMQAVLIKPLTLDAIRTVLTEVLAAGAAVRPVATRPPAPGDQTTVIDEAHLEEMRQDLAPARLRHLHERFLFEMTDFQHAMPDLAKAGITGQATLAAEAHRMAGSAAMMGAARLMALLQEIEQAAKAGNAMELDARQADLAECWQTTRDALSAVLRPVEQLH</sequence>
<dbReference type="GO" id="GO:0005886">
    <property type="term" value="C:plasma membrane"/>
    <property type="evidence" value="ECO:0007669"/>
    <property type="project" value="UniProtKB-SubCell"/>
</dbReference>
<evidence type="ECO:0000259" key="19">
    <source>
        <dbReference type="PROSITE" id="PS50110"/>
    </source>
</evidence>
<evidence type="ECO:0000256" key="9">
    <source>
        <dbReference type="ARBA" id="ARBA00022777"/>
    </source>
</evidence>
<evidence type="ECO:0000256" key="1">
    <source>
        <dbReference type="ARBA" id="ARBA00000085"/>
    </source>
</evidence>
<feature type="modified residue" description="Phosphohistidine" evidence="14">
    <location>
        <position position="819"/>
    </location>
</feature>
<keyword evidence="12" id="KW-0902">Two-component regulatory system</keyword>
<dbReference type="SUPFAM" id="SSF55785">
    <property type="entry name" value="PYP-like sensor domain (PAS domain)"/>
    <property type="match status" value="1"/>
</dbReference>
<dbReference type="GO" id="GO:0006355">
    <property type="term" value="P:regulation of DNA-templated transcription"/>
    <property type="evidence" value="ECO:0007669"/>
    <property type="project" value="InterPro"/>
</dbReference>
<evidence type="ECO:0000256" key="13">
    <source>
        <dbReference type="ARBA" id="ARBA00023136"/>
    </source>
</evidence>
<reference evidence="22 23" key="1">
    <citation type="submission" date="2014-10" db="EMBL/GenBank/DDBJ databases">
        <title>Genome sequence of Ponticoccus sp. strain UMTAT08 isolated from clonal culture of toxic dinoflagellate Alexandrium tamiyavanichii.</title>
        <authorList>
            <person name="Gan H.Y."/>
            <person name="Muhd D.-D."/>
            <person name="Mohd Noor M.E."/>
            <person name="Yeong Y.S."/>
            <person name="Usup G."/>
        </authorList>
    </citation>
    <scope>NUCLEOTIDE SEQUENCE [LARGE SCALE GENOMIC DNA]</scope>
    <source>
        <strain evidence="22 23">UMTAT08</strain>
    </source>
</reference>
<dbReference type="InterPro" id="IPR003594">
    <property type="entry name" value="HATPase_dom"/>
</dbReference>
<feature type="region of interest" description="Disordered" evidence="16">
    <location>
        <begin position="1"/>
        <end position="27"/>
    </location>
</feature>
<feature type="modified residue" description="4-aspartylphosphate" evidence="15">
    <location>
        <position position="674"/>
    </location>
</feature>
<evidence type="ECO:0000313" key="23">
    <source>
        <dbReference type="Proteomes" id="UP000030960"/>
    </source>
</evidence>
<feature type="domain" description="Histidine kinase" evidence="18">
    <location>
        <begin position="385"/>
        <end position="603"/>
    </location>
</feature>
<dbReference type="InterPro" id="IPR036890">
    <property type="entry name" value="HATPase_C_sf"/>
</dbReference>
<evidence type="ECO:0000256" key="8">
    <source>
        <dbReference type="ARBA" id="ARBA00022692"/>
    </source>
</evidence>
<feature type="domain" description="Response regulatory" evidence="19">
    <location>
        <begin position="625"/>
        <end position="742"/>
    </location>
</feature>
<dbReference type="PROSITE" id="PS50112">
    <property type="entry name" value="PAS"/>
    <property type="match status" value="1"/>
</dbReference>
<dbReference type="SUPFAM" id="SSF47384">
    <property type="entry name" value="Homodimeric domain of signal transducing histidine kinase"/>
    <property type="match status" value="1"/>
</dbReference>